<dbReference type="PANTHER" id="PTHR34295:SF1">
    <property type="entry name" value="BIOTIN TRANSPORTER BIOY"/>
    <property type="match status" value="1"/>
</dbReference>
<feature type="transmembrane region" description="Helical" evidence="3">
    <location>
        <begin position="97"/>
        <end position="114"/>
    </location>
</feature>
<dbReference type="PIRSF" id="PIRSF016661">
    <property type="entry name" value="BioY"/>
    <property type="match status" value="1"/>
</dbReference>
<dbReference type="RefSeq" id="WP_344008127.1">
    <property type="nucleotide sequence ID" value="NZ_BAAAMY010000006.1"/>
</dbReference>
<dbReference type="Proteomes" id="UP001501612">
    <property type="component" value="Unassembled WGS sequence"/>
</dbReference>
<comment type="subcellular location">
    <subcellularLocation>
        <location evidence="2">Cell membrane</location>
        <topology evidence="2">Multi-pass membrane protein</topology>
    </subcellularLocation>
</comment>
<evidence type="ECO:0000256" key="2">
    <source>
        <dbReference type="PIRNR" id="PIRNR016661"/>
    </source>
</evidence>
<keyword evidence="2 3" id="KW-0472">Membrane</keyword>
<dbReference type="Pfam" id="PF02632">
    <property type="entry name" value="BioY"/>
    <property type="match status" value="1"/>
</dbReference>
<evidence type="ECO:0000313" key="5">
    <source>
        <dbReference type="Proteomes" id="UP001501612"/>
    </source>
</evidence>
<feature type="transmembrane region" description="Helical" evidence="3">
    <location>
        <begin position="43"/>
        <end position="61"/>
    </location>
</feature>
<dbReference type="Gene3D" id="1.10.1760.20">
    <property type="match status" value="1"/>
</dbReference>
<name>A0ABN2PNY1_9ACTN</name>
<feature type="transmembrane region" description="Helical" evidence="3">
    <location>
        <begin position="12"/>
        <end position="37"/>
    </location>
</feature>
<evidence type="ECO:0000313" key="4">
    <source>
        <dbReference type="EMBL" id="GAA1924369.1"/>
    </source>
</evidence>
<keyword evidence="2" id="KW-0813">Transport</keyword>
<protein>
    <recommendedName>
        <fullName evidence="2">Biotin transporter</fullName>
    </recommendedName>
</protein>
<dbReference type="InterPro" id="IPR003784">
    <property type="entry name" value="BioY"/>
</dbReference>
<reference evidence="4 5" key="1">
    <citation type="journal article" date="2019" name="Int. J. Syst. Evol. Microbiol.">
        <title>The Global Catalogue of Microorganisms (GCM) 10K type strain sequencing project: providing services to taxonomists for standard genome sequencing and annotation.</title>
        <authorList>
            <consortium name="The Broad Institute Genomics Platform"/>
            <consortium name="The Broad Institute Genome Sequencing Center for Infectious Disease"/>
            <person name="Wu L."/>
            <person name="Ma J."/>
        </authorList>
    </citation>
    <scope>NUCLEOTIDE SEQUENCE [LARGE SCALE GENOMIC DNA]</scope>
    <source>
        <strain evidence="4 5">JCM 14046</strain>
    </source>
</reference>
<organism evidence="4 5">
    <name type="scientific">Nocardioides lentus</name>
    <dbReference type="NCBI Taxonomy" id="338077"/>
    <lineage>
        <taxon>Bacteria</taxon>
        <taxon>Bacillati</taxon>
        <taxon>Actinomycetota</taxon>
        <taxon>Actinomycetes</taxon>
        <taxon>Propionibacteriales</taxon>
        <taxon>Nocardioidaceae</taxon>
        <taxon>Nocardioides</taxon>
    </lineage>
</organism>
<keyword evidence="3" id="KW-1133">Transmembrane helix</keyword>
<evidence type="ECO:0000256" key="3">
    <source>
        <dbReference type="SAM" id="Phobius"/>
    </source>
</evidence>
<keyword evidence="5" id="KW-1185">Reference proteome</keyword>
<dbReference type="EMBL" id="BAAAMY010000006">
    <property type="protein sequence ID" value="GAA1924369.1"/>
    <property type="molecule type" value="Genomic_DNA"/>
</dbReference>
<accession>A0ABN2PNY1</accession>
<keyword evidence="3" id="KW-0812">Transmembrane</keyword>
<proteinExistence type="inferred from homology"/>
<evidence type="ECO:0000256" key="1">
    <source>
        <dbReference type="ARBA" id="ARBA00010692"/>
    </source>
</evidence>
<sequence length="208" mass="20925">MSSPRRPGPAGAAHPMSIALIAGFAALIAVCALLPAIPVAGPVPITLQTFAVLLAGAVLGAKRGFLAVLLYVVVGAAGLPVFSGGAAGLAVLTGPSAGYLLGFPFAAALCGFLVERLPRAKLATSVPLIALAGLVGSAVFIHTSGMAGLVLLADMTWAQAFDTDKIFWIGDVLKNVAMGVVATAVHRAFPDLLPSRARRAATRQPAPA</sequence>
<feature type="transmembrane region" description="Helical" evidence="3">
    <location>
        <begin position="172"/>
        <end position="189"/>
    </location>
</feature>
<keyword evidence="2" id="KW-1003">Cell membrane</keyword>
<gene>
    <name evidence="4" type="primary">bioY</name>
    <name evidence="4" type="ORF">GCM10009737_27590</name>
</gene>
<comment type="similarity">
    <text evidence="1 2">Belongs to the BioY family.</text>
</comment>
<feature type="transmembrane region" description="Helical" evidence="3">
    <location>
        <begin position="68"/>
        <end position="91"/>
    </location>
</feature>
<feature type="transmembrane region" description="Helical" evidence="3">
    <location>
        <begin position="126"/>
        <end position="152"/>
    </location>
</feature>
<comment type="caution">
    <text evidence="4">The sequence shown here is derived from an EMBL/GenBank/DDBJ whole genome shotgun (WGS) entry which is preliminary data.</text>
</comment>
<dbReference type="PANTHER" id="PTHR34295">
    <property type="entry name" value="BIOTIN TRANSPORTER BIOY"/>
    <property type="match status" value="1"/>
</dbReference>